<evidence type="ECO:0000256" key="1">
    <source>
        <dbReference type="ARBA" id="ARBA00005466"/>
    </source>
</evidence>
<dbReference type="OrthoDB" id="2151789at2759"/>
<dbReference type="InterPro" id="IPR016166">
    <property type="entry name" value="FAD-bd_PCMH"/>
</dbReference>
<protein>
    <recommendedName>
        <fullName evidence="5">FAD-binding PCMH-type domain-containing protein</fullName>
    </recommendedName>
</protein>
<gene>
    <name evidence="6" type="ORF">CBYS24578_00001130</name>
</gene>
<evidence type="ECO:0000256" key="3">
    <source>
        <dbReference type="ARBA" id="ARBA00022827"/>
    </source>
</evidence>
<dbReference type="InterPro" id="IPR016169">
    <property type="entry name" value="FAD-bd_PCMH_sub2"/>
</dbReference>
<dbReference type="EMBL" id="CABFNO020001240">
    <property type="protein sequence ID" value="CAG9972573.1"/>
    <property type="molecule type" value="Genomic_DNA"/>
</dbReference>
<dbReference type="PANTHER" id="PTHR42973:SF54">
    <property type="entry name" value="FAD-BINDING PCMH-TYPE DOMAIN-CONTAINING PROTEIN"/>
    <property type="match status" value="1"/>
</dbReference>
<dbReference type="Gene3D" id="3.30.465.10">
    <property type="match status" value="1"/>
</dbReference>
<name>A0A9N9U503_9HYPO</name>
<dbReference type="InterPro" id="IPR050416">
    <property type="entry name" value="FAD-linked_Oxidoreductase"/>
</dbReference>
<dbReference type="Pfam" id="PF01565">
    <property type="entry name" value="FAD_binding_4"/>
    <property type="match status" value="1"/>
</dbReference>
<dbReference type="InterPro" id="IPR006094">
    <property type="entry name" value="Oxid_FAD_bind_N"/>
</dbReference>
<keyword evidence="3" id="KW-0274">FAD</keyword>
<accession>A0A9N9U503</accession>
<dbReference type="PROSITE" id="PS51387">
    <property type="entry name" value="FAD_PCMH"/>
    <property type="match status" value="1"/>
</dbReference>
<dbReference type="GO" id="GO:0071949">
    <property type="term" value="F:FAD binding"/>
    <property type="evidence" value="ECO:0007669"/>
    <property type="project" value="InterPro"/>
</dbReference>
<evidence type="ECO:0000259" key="5">
    <source>
        <dbReference type="PROSITE" id="PS51387"/>
    </source>
</evidence>
<proteinExistence type="inferred from homology"/>
<evidence type="ECO:0000256" key="4">
    <source>
        <dbReference type="ARBA" id="ARBA00023002"/>
    </source>
</evidence>
<dbReference type="SUPFAM" id="SSF56176">
    <property type="entry name" value="FAD-binding/transporter-associated domain-like"/>
    <property type="match status" value="1"/>
</dbReference>
<dbReference type="InterPro" id="IPR036318">
    <property type="entry name" value="FAD-bd_PCMH-like_sf"/>
</dbReference>
<sequence>MSANVQSTIETLKSTFGDRVITPAAASYEASTNQPWSQSCWSSAGAYVKVESAQEVADALAIIKQTDTKFAVRSTGHNFNPGFSSCDETGIVIDLSSLQSREISVDRSTAHIGAGNRWGVVYEWLEENGLSVIGGRDSSVGMGFLIGGGMGAVPNLHGLGADGIRNLEVVLSDGRIVNANHQENPDLLQALKGGGTNFGIVTKIDLFTHPLIKLQYNITLYNPDNYVEINKATVKIQQEMEKDPKIGMFTNYNSAFVAVGLIYADTPEKKPEAFEAFDLLSASDAKISMACETTNGTLLSLAKVMSHPAINLKYDSLTLPSQTFNRRYVGTLTTGFSEELYTIAYNAWRGALKTLPEGVMLHFTIQPLGPECVAAGEAKGGNIMGLDKVSQVWWVFTVEWPQEGSDEASQKAVDSCIDALTASAKSQDLLLNYLCASFANLNQDVIHSYGLENLKKMQEVSRKYDPEQFFQKLQNNGFLLRDA</sequence>
<keyword evidence="4" id="KW-0560">Oxidoreductase</keyword>
<dbReference type="AlphaFoldDB" id="A0A9N9U503"/>
<organism evidence="6 7">
    <name type="scientific">Clonostachys byssicola</name>
    <dbReference type="NCBI Taxonomy" id="160290"/>
    <lineage>
        <taxon>Eukaryota</taxon>
        <taxon>Fungi</taxon>
        <taxon>Dikarya</taxon>
        <taxon>Ascomycota</taxon>
        <taxon>Pezizomycotina</taxon>
        <taxon>Sordariomycetes</taxon>
        <taxon>Hypocreomycetidae</taxon>
        <taxon>Hypocreales</taxon>
        <taxon>Bionectriaceae</taxon>
        <taxon>Clonostachys</taxon>
    </lineage>
</organism>
<evidence type="ECO:0000313" key="7">
    <source>
        <dbReference type="Proteomes" id="UP000754883"/>
    </source>
</evidence>
<comment type="caution">
    <text evidence="6">The sequence shown here is derived from an EMBL/GenBank/DDBJ whole genome shotgun (WGS) entry which is preliminary data.</text>
</comment>
<dbReference type="PANTHER" id="PTHR42973">
    <property type="entry name" value="BINDING OXIDOREDUCTASE, PUTATIVE (AFU_ORTHOLOGUE AFUA_1G17690)-RELATED"/>
    <property type="match status" value="1"/>
</dbReference>
<comment type="similarity">
    <text evidence="1">Belongs to the oxygen-dependent FAD-linked oxidoreductase family.</text>
</comment>
<dbReference type="Proteomes" id="UP000754883">
    <property type="component" value="Unassembled WGS sequence"/>
</dbReference>
<reference evidence="6" key="1">
    <citation type="submission" date="2021-10" db="EMBL/GenBank/DDBJ databases">
        <authorList>
            <person name="Piombo E."/>
        </authorList>
    </citation>
    <scope>NUCLEOTIDE SEQUENCE</scope>
</reference>
<feature type="domain" description="FAD-binding PCMH-type" evidence="5">
    <location>
        <begin position="40"/>
        <end position="211"/>
    </location>
</feature>
<keyword evidence="7" id="KW-1185">Reference proteome</keyword>
<dbReference type="GO" id="GO:0016491">
    <property type="term" value="F:oxidoreductase activity"/>
    <property type="evidence" value="ECO:0007669"/>
    <property type="project" value="UniProtKB-KW"/>
</dbReference>
<evidence type="ECO:0000256" key="2">
    <source>
        <dbReference type="ARBA" id="ARBA00022630"/>
    </source>
</evidence>
<evidence type="ECO:0000313" key="6">
    <source>
        <dbReference type="EMBL" id="CAG9972573.1"/>
    </source>
</evidence>
<keyword evidence="2" id="KW-0285">Flavoprotein</keyword>